<reference evidence="2 3" key="1">
    <citation type="journal article" date="2010" name="Stand. Genomic Sci.">
        <title>Complete genome sequence of Thermaerobacter marianensis type strain (7p75a).</title>
        <authorList>
            <person name="Han C."/>
            <person name="Gu W."/>
            <person name="Zhang X."/>
            <person name="Lapidus A."/>
            <person name="Nolan M."/>
            <person name="Copeland A."/>
            <person name="Lucas S."/>
            <person name="Del Rio T.G."/>
            <person name="Tice H."/>
            <person name="Cheng J.F."/>
            <person name="Tapia R."/>
            <person name="Goodwin L."/>
            <person name="Pitluck S."/>
            <person name="Pagani I."/>
            <person name="Ivanova N."/>
            <person name="Mavromatis K."/>
            <person name="Mikhailova N."/>
            <person name="Pati A."/>
            <person name="Chen A."/>
            <person name="Palaniappan K."/>
            <person name="Land M."/>
            <person name="Hauser L."/>
            <person name="Chang Y.J."/>
            <person name="Jeffries C.D."/>
            <person name="Schneider S."/>
            <person name="Rohde M."/>
            <person name="Goker M."/>
            <person name="Pukall R."/>
            <person name="Woyke T."/>
            <person name="Bristow J."/>
            <person name="Eisen J.A."/>
            <person name="Markowitz V."/>
            <person name="Hugenholtz P."/>
            <person name="Kyrpides N.C."/>
            <person name="Klenk H.P."/>
            <person name="Detter J.C."/>
        </authorList>
    </citation>
    <scope>NUCLEOTIDE SEQUENCE [LARGE SCALE GENOMIC DNA]</scope>
    <source>
        <strain evidence="3">ATCC 700841 / DSM 12885 / JCM 10246 / 7p75a</strain>
    </source>
</reference>
<feature type="transmembrane region" description="Helical" evidence="1">
    <location>
        <begin position="195"/>
        <end position="212"/>
    </location>
</feature>
<accession>E6SGS7</accession>
<sequence length="214" mass="21468">MSRSKLNELLMSPWAFPLLLGLAAAGVVAGTHLYITTGSGAFNEIFVVQMLEEGLKGGSYAAAAGFAAGFLVARVLEGPLVGVLDLGGSLMTGVGIGIPAVLLASGIRWPLESFGLSLLLGLAVGVAIGSVIIVIRKVMPQGISASGTGVMMGAGNATGQYLGPLIILSAIQYSIPAGLGAFVGAAIFYKLRRPIAGGAILGAMILGSLFPVQG</sequence>
<keyword evidence="1" id="KW-1133">Transmembrane helix</keyword>
<dbReference type="EMBL" id="CP002344">
    <property type="protein sequence ID" value="ADU51661.1"/>
    <property type="molecule type" value="Genomic_DNA"/>
</dbReference>
<dbReference type="HOGENOM" id="CLU_112013_0_0_9"/>
<dbReference type="RefSeq" id="WP_013495964.1">
    <property type="nucleotide sequence ID" value="NC_014831.1"/>
</dbReference>
<proteinExistence type="predicted"/>
<dbReference type="InterPro" id="IPR025456">
    <property type="entry name" value="DUF4310"/>
</dbReference>
<evidence type="ECO:0000313" key="2">
    <source>
        <dbReference type="EMBL" id="ADU51661.1"/>
    </source>
</evidence>
<gene>
    <name evidence="2" type="ordered locus">Tmar_1552</name>
</gene>
<feature type="transmembrane region" description="Helical" evidence="1">
    <location>
        <begin position="83"/>
        <end position="107"/>
    </location>
</feature>
<dbReference type="eggNOG" id="ENOG502Z7QV">
    <property type="taxonomic scope" value="Bacteria"/>
</dbReference>
<dbReference type="AlphaFoldDB" id="E6SGS7"/>
<keyword evidence="3" id="KW-1185">Reference proteome</keyword>
<evidence type="ECO:0000313" key="3">
    <source>
        <dbReference type="Proteomes" id="UP000008915"/>
    </source>
</evidence>
<reference evidence="3" key="2">
    <citation type="journal article" date="2010" name="Stand. Genomic Sci.">
        <title>Complete genome sequence of Thermaerobacter marianensis type strain (7p75aT).</title>
        <authorList>
            <person name="Han C."/>
            <person name="Gu W."/>
            <person name="Zhang X."/>
            <person name="Lapidus A."/>
            <person name="Nolan M."/>
            <person name="Copeland A."/>
            <person name="Lucas S."/>
            <person name="Glavina Del Rio T."/>
            <person name="Tice H."/>
            <person name="Cheng J."/>
            <person name="Tapia R."/>
            <person name="Goodwin L."/>
            <person name="Pitluck S."/>
            <person name="Pagani I."/>
            <person name="Ivanova N."/>
            <person name="Mavromatis K."/>
            <person name="Mikhailova N."/>
            <person name="Pati A."/>
            <person name="Chen A."/>
            <person name="Palaniappan K."/>
            <person name="Land M."/>
            <person name="Hauser L."/>
            <person name="Chang Y."/>
            <person name="Jeffries C."/>
            <person name="Schneider S."/>
            <person name="Rohde M."/>
            <person name="Goker M."/>
            <person name="Pukall R."/>
            <person name="Woyke T."/>
            <person name="Bristow J."/>
            <person name="Eisen J."/>
            <person name="Markowitz V."/>
            <person name="Hugenholtz P."/>
            <person name="Kyrpides N."/>
            <person name="Klenk H."/>
            <person name="Detter J."/>
        </authorList>
    </citation>
    <scope>NUCLEOTIDE SEQUENCE [LARGE SCALE GENOMIC DNA]</scope>
    <source>
        <strain evidence="3">ATCC 700841 / DSM 12885 / JCM 10246 / 7p75a</strain>
    </source>
</reference>
<name>E6SGS7_THEM7</name>
<dbReference type="KEGG" id="tmr:Tmar_1552"/>
<dbReference type="Proteomes" id="UP000008915">
    <property type="component" value="Chromosome"/>
</dbReference>
<evidence type="ECO:0000256" key="1">
    <source>
        <dbReference type="SAM" id="Phobius"/>
    </source>
</evidence>
<feature type="transmembrane region" description="Helical" evidence="1">
    <location>
        <begin position="57"/>
        <end position="76"/>
    </location>
</feature>
<dbReference type="STRING" id="644966.Tmar_1552"/>
<dbReference type="Pfam" id="PF14187">
    <property type="entry name" value="DUF4310"/>
    <property type="match status" value="1"/>
</dbReference>
<organism evidence="2 3">
    <name type="scientific">Thermaerobacter marianensis (strain ATCC 700841 / DSM 12885 / JCM 10246 / 7p75a)</name>
    <dbReference type="NCBI Taxonomy" id="644966"/>
    <lineage>
        <taxon>Bacteria</taxon>
        <taxon>Bacillati</taxon>
        <taxon>Bacillota</taxon>
        <taxon>Clostridia</taxon>
        <taxon>Eubacteriales</taxon>
        <taxon>Clostridiales Family XVII. Incertae Sedis</taxon>
        <taxon>Thermaerobacter</taxon>
    </lineage>
</organism>
<dbReference type="NCBIfam" id="TIGR03579">
    <property type="entry name" value="EF_0833"/>
    <property type="match status" value="1"/>
</dbReference>
<feature type="transmembrane region" description="Helical" evidence="1">
    <location>
        <begin position="161"/>
        <end position="189"/>
    </location>
</feature>
<protein>
    <recommendedName>
        <fullName evidence="4">Inner membrane protein</fullName>
    </recommendedName>
</protein>
<keyword evidence="1" id="KW-0812">Transmembrane</keyword>
<feature type="transmembrane region" description="Helical" evidence="1">
    <location>
        <begin position="113"/>
        <end position="135"/>
    </location>
</feature>
<keyword evidence="1" id="KW-0472">Membrane</keyword>
<evidence type="ECO:0008006" key="4">
    <source>
        <dbReference type="Google" id="ProtNLM"/>
    </source>
</evidence>